<keyword evidence="3" id="KW-0449">Lipoprotein</keyword>
<dbReference type="OrthoDB" id="4316842at2"/>
<feature type="region of interest" description="Disordered" evidence="1">
    <location>
        <begin position="1"/>
        <end position="28"/>
    </location>
</feature>
<comment type="caution">
    <text evidence="3">The sequence shown here is derived from an EMBL/GenBank/DDBJ whole genome shotgun (WGS) entry which is preliminary data.</text>
</comment>
<proteinExistence type="predicted"/>
<name>A0A4Y3QSY2_STRCI</name>
<keyword evidence="2" id="KW-1133">Transmembrane helix</keyword>
<protein>
    <submittedName>
        <fullName evidence="3">Lipoprotein</fullName>
    </submittedName>
</protein>
<dbReference type="AlphaFoldDB" id="A0A4Y3QSY2"/>
<keyword evidence="2" id="KW-0472">Membrane</keyword>
<evidence type="ECO:0000313" key="4">
    <source>
        <dbReference type="Proteomes" id="UP000319210"/>
    </source>
</evidence>
<evidence type="ECO:0000256" key="1">
    <source>
        <dbReference type="SAM" id="MobiDB-lite"/>
    </source>
</evidence>
<feature type="transmembrane region" description="Helical" evidence="2">
    <location>
        <begin position="70"/>
        <end position="92"/>
    </location>
</feature>
<gene>
    <name evidence="3" type="ORF">SCA03_08730</name>
</gene>
<keyword evidence="2" id="KW-0812">Transmembrane</keyword>
<keyword evidence="4" id="KW-1185">Reference proteome</keyword>
<organism evidence="3 4">
    <name type="scientific">Streptomyces cacaoi</name>
    <dbReference type="NCBI Taxonomy" id="1898"/>
    <lineage>
        <taxon>Bacteria</taxon>
        <taxon>Bacillati</taxon>
        <taxon>Actinomycetota</taxon>
        <taxon>Actinomycetes</taxon>
        <taxon>Kitasatosporales</taxon>
        <taxon>Streptomycetaceae</taxon>
        <taxon>Streptomyces</taxon>
    </lineage>
</organism>
<feature type="compositionally biased region" description="Low complexity" evidence="1">
    <location>
        <begin position="8"/>
        <end position="23"/>
    </location>
</feature>
<evidence type="ECO:0000256" key="2">
    <source>
        <dbReference type="SAM" id="Phobius"/>
    </source>
</evidence>
<accession>A0A4Y3QSY2</accession>
<dbReference type="RefSeq" id="WP_030878813.1">
    <property type="nucleotide sequence ID" value="NZ_BJMM01000003.1"/>
</dbReference>
<feature type="transmembrane region" description="Helical" evidence="2">
    <location>
        <begin position="41"/>
        <end position="64"/>
    </location>
</feature>
<dbReference type="Proteomes" id="UP000319210">
    <property type="component" value="Unassembled WGS sequence"/>
</dbReference>
<reference evidence="3 4" key="1">
    <citation type="submission" date="2019-06" db="EMBL/GenBank/DDBJ databases">
        <title>Whole genome shotgun sequence of Streptomyces cacaoi subsp. cacaoi NBRC 12748.</title>
        <authorList>
            <person name="Hosoyama A."/>
            <person name="Uohara A."/>
            <person name="Ohji S."/>
            <person name="Ichikawa N."/>
        </authorList>
    </citation>
    <scope>NUCLEOTIDE SEQUENCE [LARGE SCALE GENOMIC DNA]</scope>
    <source>
        <strain evidence="3 4">NBRC 12748</strain>
    </source>
</reference>
<sequence length="192" mass="20490">MRDYPRDGAPLAEGEGAPAAESAPRGRTEVWKGRATGRVQWLLAALGAGCLALGIDLAVDAAWSATVAPLVMAVVGCLGAGLLILFGTLAFVHVEVKLHRDTLEIRCGHAGLPRRRIPLRDVVAADHAPSVTPCHWGGWGYRWRPEKGTAVIVRRGEGLVLRLGDGRVFTVTVDDAETAVRHIRSRLAAVRG</sequence>
<evidence type="ECO:0000313" key="3">
    <source>
        <dbReference type="EMBL" id="GEB48322.1"/>
    </source>
</evidence>
<dbReference type="EMBL" id="BJMM01000003">
    <property type="protein sequence ID" value="GEB48322.1"/>
    <property type="molecule type" value="Genomic_DNA"/>
</dbReference>